<dbReference type="SUPFAM" id="SSF52540">
    <property type="entry name" value="P-loop containing nucleoside triphosphate hydrolases"/>
    <property type="match status" value="1"/>
</dbReference>
<dbReference type="Pfam" id="PF00005">
    <property type="entry name" value="ABC_tran"/>
    <property type="match status" value="1"/>
</dbReference>
<comment type="similarity">
    <text evidence="1">Belongs to the ABC transporter superfamily.</text>
</comment>
<dbReference type="Proteomes" id="UP000295727">
    <property type="component" value="Chromosome 1"/>
</dbReference>
<keyword evidence="10" id="KW-1185">Reference proteome</keyword>
<evidence type="ECO:0000259" key="8">
    <source>
        <dbReference type="PROSITE" id="PS50893"/>
    </source>
</evidence>
<dbReference type="PANTHER" id="PTHR43820:SF4">
    <property type="entry name" value="HIGH-AFFINITY BRANCHED-CHAIN AMINO ACID TRANSPORT ATP-BINDING PROTEIN LIVF"/>
    <property type="match status" value="1"/>
</dbReference>
<evidence type="ECO:0000256" key="2">
    <source>
        <dbReference type="ARBA" id="ARBA00022448"/>
    </source>
</evidence>
<keyword evidence="6 9" id="KW-0067">ATP-binding</keyword>
<dbReference type="InterPro" id="IPR052156">
    <property type="entry name" value="BCAA_Transport_ATP-bd_LivF"/>
</dbReference>
<dbReference type="SMART" id="SM00382">
    <property type="entry name" value="AAA"/>
    <property type="match status" value="1"/>
</dbReference>
<keyword evidence="5" id="KW-0547">Nucleotide-binding</keyword>
<dbReference type="InterPro" id="IPR003439">
    <property type="entry name" value="ABC_transporter-like_ATP-bd"/>
</dbReference>
<evidence type="ECO:0000256" key="7">
    <source>
        <dbReference type="ARBA" id="ARBA00022970"/>
    </source>
</evidence>
<dbReference type="GO" id="GO:0015807">
    <property type="term" value="P:L-amino acid transport"/>
    <property type="evidence" value="ECO:0007669"/>
    <property type="project" value="TreeGrafter"/>
</dbReference>
<evidence type="ECO:0000256" key="5">
    <source>
        <dbReference type="ARBA" id="ARBA00022741"/>
    </source>
</evidence>
<accession>A0A4P7CV82</accession>
<dbReference type="InterPro" id="IPR027417">
    <property type="entry name" value="P-loop_NTPase"/>
</dbReference>
<dbReference type="EMBL" id="CP038148">
    <property type="protein sequence ID" value="QBQ97991.1"/>
    <property type="molecule type" value="Genomic_DNA"/>
</dbReference>
<organism evidence="9 10">
    <name type="scientific">Paraburkholderia pallida</name>
    <dbReference type="NCBI Taxonomy" id="2547399"/>
    <lineage>
        <taxon>Bacteria</taxon>
        <taxon>Pseudomonadati</taxon>
        <taxon>Pseudomonadota</taxon>
        <taxon>Betaproteobacteria</taxon>
        <taxon>Burkholderiales</taxon>
        <taxon>Burkholderiaceae</taxon>
        <taxon>Paraburkholderia</taxon>
    </lineage>
</organism>
<feature type="domain" description="ABC transporter" evidence="8">
    <location>
        <begin position="5"/>
        <end position="251"/>
    </location>
</feature>
<dbReference type="PROSITE" id="PS50893">
    <property type="entry name" value="ABC_TRANSPORTER_2"/>
    <property type="match status" value="1"/>
</dbReference>
<dbReference type="PROSITE" id="PS00211">
    <property type="entry name" value="ABC_TRANSPORTER_1"/>
    <property type="match status" value="1"/>
</dbReference>
<sequence length="252" mass="26771">MSALLEIENLRAWYGASQVLHGVDLRVGAGEVVALAGRNGSGRSTLAKALMSMVEADGARRFAGVDLAPLRTFEIARLGLGYVAEQRDVFPALSVDENLRLGLAKRGPGARAGALRASPRGALRRAPRFTIDDAHALFPILLERRSARAGVLSGGEQQMLALARALVGDPDLLIVDEPAEGLSAQMAARVGACLHALRERGVALLLIEQRLELAPGLADRVAVMGHGRIVFEGTPQALVQREDVVRDWLGVG</sequence>
<evidence type="ECO:0000256" key="1">
    <source>
        <dbReference type="ARBA" id="ARBA00005417"/>
    </source>
</evidence>
<evidence type="ECO:0000256" key="4">
    <source>
        <dbReference type="ARBA" id="ARBA00022519"/>
    </source>
</evidence>
<gene>
    <name evidence="9" type="ORF">E1956_12940</name>
</gene>
<keyword evidence="3" id="KW-1003">Cell membrane</keyword>
<dbReference type="InterPro" id="IPR017871">
    <property type="entry name" value="ABC_transporter-like_CS"/>
</dbReference>
<dbReference type="GO" id="GO:0015658">
    <property type="term" value="F:branched-chain amino acid transmembrane transporter activity"/>
    <property type="evidence" value="ECO:0007669"/>
    <property type="project" value="TreeGrafter"/>
</dbReference>
<evidence type="ECO:0000313" key="10">
    <source>
        <dbReference type="Proteomes" id="UP000295727"/>
    </source>
</evidence>
<evidence type="ECO:0000313" key="9">
    <source>
        <dbReference type="EMBL" id="QBQ97991.1"/>
    </source>
</evidence>
<dbReference type="Gene3D" id="3.40.50.300">
    <property type="entry name" value="P-loop containing nucleotide triphosphate hydrolases"/>
    <property type="match status" value="1"/>
</dbReference>
<keyword evidence="4" id="KW-0997">Cell inner membrane</keyword>
<keyword evidence="2" id="KW-0813">Transport</keyword>
<keyword evidence="4" id="KW-0472">Membrane</keyword>
<protein>
    <submittedName>
        <fullName evidence="9">ABC transporter ATP-binding protein</fullName>
    </submittedName>
</protein>
<dbReference type="InterPro" id="IPR003593">
    <property type="entry name" value="AAA+_ATPase"/>
</dbReference>
<reference evidence="9 10" key="1">
    <citation type="submission" date="2019-03" db="EMBL/GenBank/DDBJ databases">
        <title>Paraburkholderia sp. 7MH5, isolated from subtropical forest soil.</title>
        <authorList>
            <person name="Gao Z.-H."/>
            <person name="Qiu L.-H."/>
        </authorList>
    </citation>
    <scope>NUCLEOTIDE SEQUENCE [LARGE SCALE GENOMIC DNA]</scope>
    <source>
        <strain evidence="9 10">7MH5</strain>
    </source>
</reference>
<dbReference type="PANTHER" id="PTHR43820">
    <property type="entry name" value="HIGH-AFFINITY BRANCHED-CHAIN AMINO ACID TRANSPORT ATP-BINDING PROTEIN LIVF"/>
    <property type="match status" value="1"/>
</dbReference>
<name>A0A4P7CV82_9BURK</name>
<dbReference type="AlphaFoldDB" id="A0A4P7CV82"/>
<dbReference type="GO" id="GO:0016887">
    <property type="term" value="F:ATP hydrolysis activity"/>
    <property type="evidence" value="ECO:0007669"/>
    <property type="project" value="InterPro"/>
</dbReference>
<evidence type="ECO:0000256" key="6">
    <source>
        <dbReference type="ARBA" id="ARBA00022840"/>
    </source>
</evidence>
<proteinExistence type="inferred from homology"/>
<dbReference type="CDD" id="cd03224">
    <property type="entry name" value="ABC_TM1139_LivF_branched"/>
    <property type="match status" value="1"/>
</dbReference>
<dbReference type="KEGG" id="ppai:E1956_12940"/>
<dbReference type="RefSeq" id="WP_134749403.1">
    <property type="nucleotide sequence ID" value="NZ_CP038148.1"/>
</dbReference>
<evidence type="ECO:0000256" key="3">
    <source>
        <dbReference type="ARBA" id="ARBA00022475"/>
    </source>
</evidence>
<dbReference type="OrthoDB" id="8939629at2"/>
<keyword evidence="7" id="KW-0029">Amino-acid transport</keyword>
<dbReference type="GO" id="GO:0005524">
    <property type="term" value="F:ATP binding"/>
    <property type="evidence" value="ECO:0007669"/>
    <property type="project" value="UniProtKB-KW"/>
</dbReference>